<dbReference type="InterPro" id="IPR004046">
    <property type="entry name" value="GST_C"/>
</dbReference>
<dbReference type="Pfam" id="PF00043">
    <property type="entry name" value="GST_C"/>
    <property type="match status" value="1"/>
</dbReference>
<evidence type="ECO:0000313" key="6">
    <source>
        <dbReference type="EMBL" id="KAJ7093268.1"/>
    </source>
</evidence>
<comment type="catalytic activity">
    <reaction evidence="3">
        <text>RX + glutathione = an S-substituted glutathione + a halide anion + H(+)</text>
        <dbReference type="Rhea" id="RHEA:16437"/>
        <dbReference type="ChEBI" id="CHEBI:15378"/>
        <dbReference type="ChEBI" id="CHEBI:16042"/>
        <dbReference type="ChEBI" id="CHEBI:17792"/>
        <dbReference type="ChEBI" id="CHEBI:57925"/>
        <dbReference type="ChEBI" id="CHEBI:90779"/>
        <dbReference type="EC" id="2.5.1.18"/>
    </reaction>
</comment>
<dbReference type="InterPro" id="IPR040079">
    <property type="entry name" value="Glutathione_S-Trfase"/>
</dbReference>
<dbReference type="PROSITE" id="PS50405">
    <property type="entry name" value="GST_CTER"/>
    <property type="match status" value="1"/>
</dbReference>
<dbReference type="SUPFAM" id="SSF52833">
    <property type="entry name" value="Thioredoxin-like"/>
    <property type="match status" value="1"/>
</dbReference>
<proteinExistence type="predicted"/>
<dbReference type="Gene3D" id="3.40.30.10">
    <property type="entry name" value="Glutaredoxin"/>
    <property type="match status" value="1"/>
</dbReference>
<dbReference type="InterPro" id="IPR010987">
    <property type="entry name" value="Glutathione-S-Trfase_C-like"/>
</dbReference>
<dbReference type="InterPro" id="IPR036282">
    <property type="entry name" value="Glutathione-S-Trfase_C_sf"/>
</dbReference>
<dbReference type="GO" id="GO:0043295">
    <property type="term" value="F:glutathione binding"/>
    <property type="evidence" value="ECO:0007669"/>
    <property type="project" value="TreeGrafter"/>
</dbReference>
<accession>A0AAD6XR30</accession>
<evidence type="ECO:0000256" key="2">
    <source>
        <dbReference type="ARBA" id="ARBA00022679"/>
    </source>
</evidence>
<sequence length="221" mass="24876">MVLKLYGDNSPVGGSGIVAMVLLEKKIPFELIHIDLSKGENKTPEYLALHQFGLVPIIDDDGFILHEARAICRYLEEKYAGQGTRFIPTELRDKARFEEGASVELTEFFPRLRRLAVELGFNPQQKASTDEAALPEAKAALAKTLSEYEWILSQQKYIGGDELTLADIFHLYSVPPLKRAGFDVIALLADKCPNVKRWYNDLVSRSSWVKLQEGIQSVAMY</sequence>
<dbReference type="GO" id="GO:0005737">
    <property type="term" value="C:cytoplasm"/>
    <property type="evidence" value="ECO:0007669"/>
    <property type="project" value="TreeGrafter"/>
</dbReference>
<dbReference type="SUPFAM" id="SSF47616">
    <property type="entry name" value="GST C-terminal domain-like"/>
    <property type="match status" value="1"/>
</dbReference>
<dbReference type="EMBL" id="JARJCN010000016">
    <property type="protein sequence ID" value="KAJ7093268.1"/>
    <property type="molecule type" value="Genomic_DNA"/>
</dbReference>
<reference evidence="6" key="1">
    <citation type="submission" date="2023-03" db="EMBL/GenBank/DDBJ databases">
        <title>Massive genome expansion in bonnet fungi (Mycena s.s.) driven by repeated elements and novel gene families across ecological guilds.</title>
        <authorList>
            <consortium name="Lawrence Berkeley National Laboratory"/>
            <person name="Harder C.B."/>
            <person name="Miyauchi S."/>
            <person name="Viragh M."/>
            <person name="Kuo A."/>
            <person name="Thoen E."/>
            <person name="Andreopoulos B."/>
            <person name="Lu D."/>
            <person name="Skrede I."/>
            <person name="Drula E."/>
            <person name="Henrissat B."/>
            <person name="Morin E."/>
            <person name="Kohler A."/>
            <person name="Barry K."/>
            <person name="LaButti K."/>
            <person name="Morin E."/>
            <person name="Salamov A."/>
            <person name="Lipzen A."/>
            <person name="Mereny Z."/>
            <person name="Hegedus B."/>
            <person name="Baldrian P."/>
            <person name="Stursova M."/>
            <person name="Weitz H."/>
            <person name="Taylor A."/>
            <person name="Grigoriev I.V."/>
            <person name="Nagy L.G."/>
            <person name="Martin F."/>
            <person name="Kauserud H."/>
        </authorList>
    </citation>
    <scope>NUCLEOTIDE SEQUENCE</scope>
    <source>
        <strain evidence="6">CBHHK173m</strain>
    </source>
</reference>
<keyword evidence="2" id="KW-0808">Transferase</keyword>
<evidence type="ECO:0000256" key="3">
    <source>
        <dbReference type="ARBA" id="ARBA00047960"/>
    </source>
</evidence>
<evidence type="ECO:0000313" key="7">
    <source>
        <dbReference type="Proteomes" id="UP001222325"/>
    </source>
</evidence>
<dbReference type="GO" id="GO:0004364">
    <property type="term" value="F:glutathione transferase activity"/>
    <property type="evidence" value="ECO:0007669"/>
    <property type="project" value="UniProtKB-EC"/>
</dbReference>
<dbReference type="Proteomes" id="UP001222325">
    <property type="component" value="Unassembled WGS sequence"/>
</dbReference>
<dbReference type="SFLD" id="SFLDS00019">
    <property type="entry name" value="Glutathione_Transferase_(cytos"/>
    <property type="match status" value="1"/>
</dbReference>
<organism evidence="6 7">
    <name type="scientific">Mycena belliarum</name>
    <dbReference type="NCBI Taxonomy" id="1033014"/>
    <lineage>
        <taxon>Eukaryota</taxon>
        <taxon>Fungi</taxon>
        <taxon>Dikarya</taxon>
        <taxon>Basidiomycota</taxon>
        <taxon>Agaricomycotina</taxon>
        <taxon>Agaricomycetes</taxon>
        <taxon>Agaricomycetidae</taxon>
        <taxon>Agaricales</taxon>
        <taxon>Marasmiineae</taxon>
        <taxon>Mycenaceae</taxon>
        <taxon>Mycena</taxon>
    </lineage>
</organism>
<dbReference type="Pfam" id="PF13409">
    <property type="entry name" value="GST_N_2"/>
    <property type="match status" value="1"/>
</dbReference>
<comment type="caution">
    <text evidence="6">The sequence shown here is derived from an EMBL/GenBank/DDBJ whole genome shotgun (WGS) entry which is preliminary data.</text>
</comment>
<dbReference type="InterPro" id="IPR036249">
    <property type="entry name" value="Thioredoxin-like_sf"/>
</dbReference>
<dbReference type="AlphaFoldDB" id="A0AAD6XR30"/>
<evidence type="ECO:0000259" key="5">
    <source>
        <dbReference type="PROSITE" id="PS50405"/>
    </source>
</evidence>
<dbReference type="InterPro" id="IPR004045">
    <property type="entry name" value="Glutathione_S-Trfase_N"/>
</dbReference>
<feature type="domain" description="GST C-terminal" evidence="5">
    <location>
        <begin position="90"/>
        <end position="221"/>
    </location>
</feature>
<protein>
    <recommendedName>
        <fullName evidence="1">glutathione transferase</fullName>
        <ecNumber evidence="1">2.5.1.18</ecNumber>
    </recommendedName>
</protein>
<evidence type="ECO:0000259" key="4">
    <source>
        <dbReference type="PROSITE" id="PS50404"/>
    </source>
</evidence>
<name>A0AAD6XR30_9AGAR</name>
<dbReference type="Gene3D" id="1.20.1050.10">
    <property type="match status" value="1"/>
</dbReference>
<dbReference type="PANTHER" id="PTHR43900:SF3">
    <property type="entry name" value="GLUTATHIONE S-TRANSFERASE RHO"/>
    <property type="match status" value="1"/>
</dbReference>
<evidence type="ECO:0000256" key="1">
    <source>
        <dbReference type="ARBA" id="ARBA00012452"/>
    </source>
</evidence>
<dbReference type="EC" id="2.5.1.18" evidence="1"/>
<dbReference type="FunFam" id="3.40.30.10:FF:000039">
    <property type="entry name" value="Glutathione S-transferase domain"/>
    <property type="match status" value="1"/>
</dbReference>
<keyword evidence="7" id="KW-1185">Reference proteome</keyword>
<gene>
    <name evidence="6" type="ORF">B0H15DRAFT_929519</name>
</gene>
<dbReference type="SFLD" id="SFLDG00358">
    <property type="entry name" value="Main_(cytGST)"/>
    <property type="match status" value="1"/>
</dbReference>
<dbReference type="PROSITE" id="PS50404">
    <property type="entry name" value="GST_NTER"/>
    <property type="match status" value="1"/>
</dbReference>
<feature type="domain" description="GST N-terminal" evidence="4">
    <location>
        <begin position="1"/>
        <end position="83"/>
    </location>
</feature>
<dbReference type="PANTHER" id="PTHR43900">
    <property type="entry name" value="GLUTATHIONE S-TRANSFERASE RHO"/>
    <property type="match status" value="1"/>
</dbReference>
<dbReference type="GO" id="GO:0006749">
    <property type="term" value="P:glutathione metabolic process"/>
    <property type="evidence" value="ECO:0007669"/>
    <property type="project" value="TreeGrafter"/>
</dbReference>